<sequence length="240" mass="26016">MKKKLLFSFVCIGAFSLTGCSTNEAIVCYLPSNEITSNSPLVPGATLLLEASPNESFEVTYNWSGPNSFKSNLKNPILSDITTAMAGEYKLKTTKGICESTESSILVEINAPIISCNPTKNTMIFEGTTFAPITFNSVYTTNNTDNFTLQAGTLRADLTIEFASEAKPTPGIYSICSSCPTSFMEDNEVCVSLNYLEFSRARSGSVYISSTNGKLTAVFCNVLFEQSSFKLNSSATITER</sequence>
<keyword evidence="2" id="KW-1185">Reference proteome</keyword>
<evidence type="ECO:0008006" key="3">
    <source>
        <dbReference type="Google" id="ProtNLM"/>
    </source>
</evidence>
<accession>A0A226HKX3</accession>
<dbReference type="OrthoDB" id="601690at2"/>
<gene>
    <name evidence="1" type="ORF">B0A66_03660</name>
</gene>
<protein>
    <recommendedName>
        <fullName evidence="3">Ig-like domain-containing protein</fullName>
    </recommendedName>
</protein>
<evidence type="ECO:0000313" key="1">
    <source>
        <dbReference type="EMBL" id="OXA94835.1"/>
    </source>
</evidence>
<reference evidence="1 2" key="1">
    <citation type="submission" date="2016-11" db="EMBL/GenBank/DDBJ databases">
        <title>Whole genomes of Flavobacteriaceae.</title>
        <authorList>
            <person name="Stine C."/>
            <person name="Li C."/>
            <person name="Tadesse D."/>
        </authorList>
    </citation>
    <scope>NUCLEOTIDE SEQUENCE [LARGE SCALE GENOMIC DNA]</scope>
    <source>
        <strain evidence="1 2">DSM 18292</strain>
    </source>
</reference>
<proteinExistence type="predicted"/>
<dbReference type="EMBL" id="MUGW01000008">
    <property type="protein sequence ID" value="OXA94835.1"/>
    <property type="molecule type" value="Genomic_DNA"/>
</dbReference>
<dbReference type="PROSITE" id="PS51257">
    <property type="entry name" value="PROKAR_LIPOPROTEIN"/>
    <property type="match status" value="1"/>
</dbReference>
<comment type="caution">
    <text evidence="1">The sequence shown here is derived from an EMBL/GenBank/DDBJ whole genome shotgun (WGS) entry which is preliminary data.</text>
</comment>
<dbReference type="Gene3D" id="2.60.40.10">
    <property type="entry name" value="Immunoglobulins"/>
    <property type="match status" value="1"/>
</dbReference>
<dbReference type="InterPro" id="IPR013783">
    <property type="entry name" value="Ig-like_fold"/>
</dbReference>
<dbReference type="AlphaFoldDB" id="A0A226HKX3"/>
<organism evidence="1 2">
    <name type="scientific">Flavobacterium hercynium</name>
    <dbReference type="NCBI Taxonomy" id="387094"/>
    <lineage>
        <taxon>Bacteria</taxon>
        <taxon>Pseudomonadati</taxon>
        <taxon>Bacteroidota</taxon>
        <taxon>Flavobacteriia</taxon>
        <taxon>Flavobacteriales</taxon>
        <taxon>Flavobacteriaceae</taxon>
        <taxon>Flavobacterium</taxon>
    </lineage>
</organism>
<name>A0A226HKX3_9FLAO</name>
<dbReference type="RefSeq" id="WP_089048496.1">
    <property type="nucleotide sequence ID" value="NZ_FXTV01000002.1"/>
</dbReference>
<dbReference type="Proteomes" id="UP000198345">
    <property type="component" value="Unassembled WGS sequence"/>
</dbReference>
<evidence type="ECO:0000313" key="2">
    <source>
        <dbReference type="Proteomes" id="UP000198345"/>
    </source>
</evidence>